<name>A0A1M5U4R7_9BACT</name>
<dbReference type="InterPro" id="IPR009875">
    <property type="entry name" value="PilZ_domain"/>
</dbReference>
<dbReference type="SUPFAM" id="SSF48371">
    <property type="entry name" value="ARM repeat"/>
    <property type="match status" value="1"/>
</dbReference>
<sequence length="779" mass="88154">MKQQRALEKARQVLLEAEQEKNRDKINHAVQQFLAGDREVLLRQEIASALGSHLLHCYQSGQRQIVHDTLAMLGNLVCDGDHDLREQAVDALSKSSAALDQYNDLELLLNTFKPLVAWIQCEEKYISGFGIACSQLHKLAQKLLGNKKYWSETEPLLITLHHIQEGVVDRNNSIRGMAVKLLESLATKQLLDTLATCYLQERTNLKYSAETIMTNLGRRSVVYLLNRLMHSQSKEERLQLIKLIPGTGNVAVPVLAECLDKKPPWYVIRNIVFIISELNNGSLYNIVRPYLSHPDIRVQQQVLSCMVKISGGKLQRRLIEALPLVHDDLKMQIIMQLSQIGGDEVVAALLDLLRSRDSLNRETYIELLVKICVAFKFSSTRDVIPALNELIDERQRHAGPSDPVIVAARDTLLILEPRYRHQSQAAGGETDSVESDFRFATDTDKAGSLRRIERSVKELVAQGDLERAGQKLFANAVTAARDKDFASAELLRDKMLEINPLALSEVIRLGEIIEEEKSSSLSNHHVAVWSELYEQMTTEEFNALYFAMKQEVYRVDEIIVREGETDPSLYFVNAGIIRMSCKSGGRETFLKRLRPGEVIGVAQFFSASVWTISLAAQTETQVHVLSRENYEMLTATYPELANKLFAFCNKYDTVPELLKMAGSDRREYPRYGVNIFINNLLLDPYGNAGKRKFRGELADISRGGLCFSVHITSRENARLLLGRQIVSEMRLADGNILKCFGVIVGVQGHRDDDQHFSVHVRFYRNMEPHDITQVVNLDI</sequence>
<dbReference type="InterPro" id="IPR011989">
    <property type="entry name" value="ARM-like"/>
</dbReference>
<dbReference type="Pfam" id="PF00027">
    <property type="entry name" value="cNMP_binding"/>
    <property type="match status" value="1"/>
</dbReference>
<dbReference type="CDD" id="cd00038">
    <property type="entry name" value="CAP_ED"/>
    <property type="match status" value="1"/>
</dbReference>
<organism evidence="2 3">
    <name type="scientific">Desulfofustis glycolicus DSM 9705</name>
    <dbReference type="NCBI Taxonomy" id="1121409"/>
    <lineage>
        <taxon>Bacteria</taxon>
        <taxon>Pseudomonadati</taxon>
        <taxon>Thermodesulfobacteriota</taxon>
        <taxon>Desulfobulbia</taxon>
        <taxon>Desulfobulbales</taxon>
        <taxon>Desulfocapsaceae</taxon>
        <taxon>Desulfofustis</taxon>
    </lineage>
</organism>
<dbReference type="AlphaFoldDB" id="A0A1M5U4R7"/>
<dbReference type="Gene3D" id="1.25.10.10">
    <property type="entry name" value="Leucine-rich Repeat Variant"/>
    <property type="match status" value="1"/>
</dbReference>
<feature type="domain" description="Cyclic nucleotide-binding" evidence="1">
    <location>
        <begin position="532"/>
        <end position="633"/>
    </location>
</feature>
<dbReference type="GO" id="GO:0035438">
    <property type="term" value="F:cyclic-di-GMP binding"/>
    <property type="evidence" value="ECO:0007669"/>
    <property type="project" value="InterPro"/>
</dbReference>
<dbReference type="OrthoDB" id="5428640at2"/>
<dbReference type="InterPro" id="IPR014710">
    <property type="entry name" value="RmlC-like_jellyroll"/>
</dbReference>
<dbReference type="Gene3D" id="2.60.120.10">
    <property type="entry name" value="Jelly Rolls"/>
    <property type="match status" value="1"/>
</dbReference>
<evidence type="ECO:0000313" key="2">
    <source>
        <dbReference type="EMBL" id="SHH58017.1"/>
    </source>
</evidence>
<evidence type="ECO:0000313" key="3">
    <source>
        <dbReference type="Proteomes" id="UP000184139"/>
    </source>
</evidence>
<gene>
    <name evidence="2" type="ORF">SAMN02745124_01006</name>
</gene>
<keyword evidence="3" id="KW-1185">Reference proteome</keyword>
<dbReference type="SMART" id="SM00100">
    <property type="entry name" value="cNMP"/>
    <property type="match status" value="1"/>
</dbReference>
<accession>A0A1M5U4R7</accession>
<protein>
    <submittedName>
        <fullName evidence="2">PilZ domain-containing protein</fullName>
    </submittedName>
</protein>
<proteinExistence type="predicted"/>
<dbReference type="Pfam" id="PF07238">
    <property type="entry name" value="PilZ"/>
    <property type="match status" value="1"/>
</dbReference>
<reference evidence="2 3" key="1">
    <citation type="submission" date="2016-11" db="EMBL/GenBank/DDBJ databases">
        <authorList>
            <person name="Jaros S."/>
            <person name="Januszkiewicz K."/>
            <person name="Wedrychowicz H."/>
        </authorList>
    </citation>
    <scope>NUCLEOTIDE SEQUENCE [LARGE SCALE GENOMIC DNA]</scope>
    <source>
        <strain evidence="2 3">DSM 9705</strain>
    </source>
</reference>
<dbReference type="PROSITE" id="PS50042">
    <property type="entry name" value="CNMP_BINDING_3"/>
    <property type="match status" value="1"/>
</dbReference>
<dbReference type="Proteomes" id="UP000184139">
    <property type="component" value="Unassembled WGS sequence"/>
</dbReference>
<dbReference type="InterPro" id="IPR000595">
    <property type="entry name" value="cNMP-bd_dom"/>
</dbReference>
<dbReference type="STRING" id="1121409.SAMN02745124_01006"/>
<dbReference type="InterPro" id="IPR016024">
    <property type="entry name" value="ARM-type_fold"/>
</dbReference>
<dbReference type="RefSeq" id="WP_143165912.1">
    <property type="nucleotide sequence ID" value="NZ_FQXS01000004.1"/>
</dbReference>
<dbReference type="EMBL" id="FQXS01000004">
    <property type="protein sequence ID" value="SHH58017.1"/>
    <property type="molecule type" value="Genomic_DNA"/>
</dbReference>
<evidence type="ECO:0000259" key="1">
    <source>
        <dbReference type="PROSITE" id="PS50042"/>
    </source>
</evidence>
<dbReference type="InterPro" id="IPR018490">
    <property type="entry name" value="cNMP-bd_dom_sf"/>
</dbReference>
<dbReference type="SUPFAM" id="SSF51206">
    <property type="entry name" value="cAMP-binding domain-like"/>
    <property type="match status" value="1"/>
</dbReference>